<reference evidence="3 4" key="1">
    <citation type="submission" date="2021-06" db="EMBL/GenBank/DDBJ databases">
        <title>Sphingomonas sp. XMGL2, whole genome shotgun sequencing project.</title>
        <authorList>
            <person name="Zhao G."/>
            <person name="Shen L."/>
        </authorList>
    </citation>
    <scope>NUCLEOTIDE SEQUENCE [LARGE SCALE GENOMIC DNA]</scope>
    <source>
        <strain evidence="3 4">XMGL2</strain>
    </source>
</reference>
<evidence type="ECO:0000259" key="2">
    <source>
        <dbReference type="Pfam" id="PF12804"/>
    </source>
</evidence>
<keyword evidence="3" id="KW-0808">Transferase</keyword>
<accession>A0ABS6BLQ0</accession>
<dbReference type="PANTHER" id="PTHR43777">
    <property type="entry name" value="MOLYBDENUM COFACTOR CYTIDYLYLTRANSFERASE"/>
    <property type="match status" value="1"/>
</dbReference>
<evidence type="ECO:0000313" key="3">
    <source>
        <dbReference type="EMBL" id="MBU3079238.1"/>
    </source>
</evidence>
<dbReference type="Pfam" id="PF12804">
    <property type="entry name" value="NTP_transf_3"/>
    <property type="match status" value="1"/>
</dbReference>
<evidence type="ECO:0000256" key="1">
    <source>
        <dbReference type="ARBA" id="ARBA00022842"/>
    </source>
</evidence>
<organism evidence="3 4">
    <name type="scientific">Sphingomonas quercus</name>
    <dbReference type="NCBI Taxonomy" id="2842451"/>
    <lineage>
        <taxon>Bacteria</taxon>
        <taxon>Pseudomonadati</taxon>
        <taxon>Pseudomonadota</taxon>
        <taxon>Alphaproteobacteria</taxon>
        <taxon>Sphingomonadales</taxon>
        <taxon>Sphingomonadaceae</taxon>
        <taxon>Sphingomonas</taxon>
    </lineage>
</organism>
<gene>
    <name evidence="3" type="ORF">KOF26_15370</name>
</gene>
<feature type="domain" description="MobA-like NTP transferase" evidence="2">
    <location>
        <begin position="4"/>
        <end position="157"/>
    </location>
</feature>
<proteinExistence type="predicted"/>
<sequence length="191" mass="19830">MIAGLLVCAGLSERFGAEDKMMAELEGQPLALHAAAVLAAVPLDERIAVLRPGQEELAARLTSLGFRIAINPRPADGRDSSIRIGLTTVSAASRGALLCLGDMPRITPALLGTLVGHDPRPALCVHDGIASPPAWFPRRLIAAILDGREDPIRAIVARAGPAQIPADAIALADVDTPADLGHVRQHGTSGC</sequence>
<evidence type="ECO:0000313" key="4">
    <source>
        <dbReference type="Proteomes" id="UP000776276"/>
    </source>
</evidence>
<dbReference type="Proteomes" id="UP000776276">
    <property type="component" value="Unassembled WGS sequence"/>
</dbReference>
<name>A0ABS6BLQ0_9SPHN</name>
<dbReference type="PANTHER" id="PTHR43777:SF1">
    <property type="entry name" value="MOLYBDENUM COFACTOR CYTIDYLYLTRANSFERASE"/>
    <property type="match status" value="1"/>
</dbReference>
<dbReference type="GO" id="GO:0016740">
    <property type="term" value="F:transferase activity"/>
    <property type="evidence" value="ECO:0007669"/>
    <property type="project" value="UniProtKB-KW"/>
</dbReference>
<protein>
    <submittedName>
        <fullName evidence="3">NTP transferase domain-containing protein</fullName>
    </submittedName>
</protein>
<dbReference type="InterPro" id="IPR025877">
    <property type="entry name" value="MobA-like_NTP_Trfase"/>
</dbReference>
<keyword evidence="4" id="KW-1185">Reference proteome</keyword>
<dbReference type="EMBL" id="JAHKRT010000009">
    <property type="protein sequence ID" value="MBU3079238.1"/>
    <property type="molecule type" value="Genomic_DNA"/>
</dbReference>
<keyword evidence="1" id="KW-0460">Magnesium</keyword>
<dbReference type="RefSeq" id="WP_216327019.1">
    <property type="nucleotide sequence ID" value="NZ_JAHKRT010000009.1"/>
</dbReference>
<comment type="caution">
    <text evidence="3">The sequence shown here is derived from an EMBL/GenBank/DDBJ whole genome shotgun (WGS) entry which is preliminary data.</text>
</comment>